<dbReference type="GO" id="GO:0005524">
    <property type="term" value="F:ATP binding"/>
    <property type="evidence" value="ECO:0007669"/>
    <property type="project" value="UniProtKB-KW"/>
</dbReference>
<dbReference type="PROSITE" id="PS51987">
    <property type="entry name" value="GS_CATALYTIC"/>
    <property type="match status" value="1"/>
</dbReference>
<dbReference type="InterPro" id="IPR008146">
    <property type="entry name" value="Gln_synth_cat_dom"/>
</dbReference>
<dbReference type="SUPFAM" id="SSF55931">
    <property type="entry name" value="Glutamine synthetase/guanido kinase"/>
    <property type="match status" value="1"/>
</dbReference>
<dbReference type="PANTHER" id="PTHR43785:SF12">
    <property type="entry name" value="TYPE-1 GLUTAMINE SYNTHETASE 2"/>
    <property type="match status" value="1"/>
</dbReference>
<reference evidence="12 13" key="1">
    <citation type="submission" date="2019-07" db="EMBL/GenBank/DDBJ databases">
        <title>Genomic Encyclopedia of Archaeal and Bacterial Type Strains, Phase II (KMG-II): from individual species to whole genera.</title>
        <authorList>
            <person name="Goeker M."/>
        </authorList>
    </citation>
    <scope>NUCLEOTIDE SEQUENCE [LARGE SCALE GENOMIC DNA]</scope>
    <source>
        <strain evidence="12 13">ATCC BAA-252</strain>
    </source>
</reference>
<evidence type="ECO:0000256" key="6">
    <source>
        <dbReference type="ARBA" id="ARBA00022842"/>
    </source>
</evidence>
<evidence type="ECO:0000256" key="2">
    <source>
        <dbReference type="ARBA" id="ARBA00003117"/>
    </source>
</evidence>
<keyword evidence="13" id="KW-1185">Reference proteome</keyword>
<dbReference type="PROSITE" id="PS51986">
    <property type="entry name" value="GS_BETA_GRASP"/>
    <property type="match status" value="1"/>
</dbReference>
<keyword evidence="4" id="KW-0547">Nucleotide-binding</keyword>
<dbReference type="GO" id="GO:0006542">
    <property type="term" value="P:glutamine biosynthetic process"/>
    <property type="evidence" value="ECO:0007669"/>
    <property type="project" value="InterPro"/>
</dbReference>
<keyword evidence="3 12" id="KW-0436">Ligase</keyword>
<evidence type="ECO:0000256" key="9">
    <source>
        <dbReference type="RuleBase" id="RU000384"/>
    </source>
</evidence>
<evidence type="ECO:0000256" key="7">
    <source>
        <dbReference type="ARBA" id="ARBA00023231"/>
    </source>
</evidence>
<dbReference type="Gene3D" id="3.30.590.10">
    <property type="entry name" value="Glutamine synthetase/guanido kinase, catalytic domain"/>
    <property type="match status" value="1"/>
</dbReference>
<evidence type="ECO:0000313" key="13">
    <source>
        <dbReference type="Proteomes" id="UP000320593"/>
    </source>
</evidence>
<evidence type="ECO:0000256" key="5">
    <source>
        <dbReference type="ARBA" id="ARBA00022840"/>
    </source>
</evidence>
<gene>
    <name evidence="12" type="ORF">JM93_02073</name>
</gene>
<keyword evidence="7" id="KW-0535">Nitrogen fixation</keyword>
<feature type="domain" description="GS beta-grasp" evidence="10">
    <location>
        <begin position="58"/>
        <end position="153"/>
    </location>
</feature>
<comment type="caution">
    <text evidence="12">The sequence shown here is derived from an EMBL/GenBank/DDBJ whole genome shotgun (WGS) entry which is preliminary data.</text>
</comment>
<organism evidence="12 13">
    <name type="scientific">Roseibium hamelinense</name>
    <dbReference type="NCBI Taxonomy" id="150831"/>
    <lineage>
        <taxon>Bacteria</taxon>
        <taxon>Pseudomonadati</taxon>
        <taxon>Pseudomonadota</taxon>
        <taxon>Alphaproteobacteria</taxon>
        <taxon>Hyphomicrobiales</taxon>
        <taxon>Stappiaceae</taxon>
        <taxon>Roseibium</taxon>
    </lineage>
</organism>
<evidence type="ECO:0000256" key="8">
    <source>
        <dbReference type="PROSITE-ProRule" id="PRU01330"/>
    </source>
</evidence>
<keyword evidence="6" id="KW-0460">Magnesium</keyword>
<dbReference type="AlphaFoldDB" id="A0A562T2K3"/>
<evidence type="ECO:0000259" key="11">
    <source>
        <dbReference type="PROSITE" id="PS51987"/>
    </source>
</evidence>
<dbReference type="InterPro" id="IPR014746">
    <property type="entry name" value="Gln_synth/guanido_kin_cat_dom"/>
</dbReference>
<dbReference type="InterPro" id="IPR008147">
    <property type="entry name" value="Gln_synt_N"/>
</dbReference>
<protein>
    <submittedName>
        <fullName evidence="12">Glutamate--putrescine ligase</fullName>
    </submittedName>
</protein>
<proteinExistence type="inferred from homology"/>
<evidence type="ECO:0000259" key="10">
    <source>
        <dbReference type="PROSITE" id="PS51986"/>
    </source>
</evidence>
<comment type="function">
    <text evidence="2">Catalyzes the ATP-dependent biosynthesis of glutamine from glutamate and ammonia.</text>
</comment>
<dbReference type="Gene3D" id="3.10.20.70">
    <property type="entry name" value="Glutamine synthetase, N-terminal domain"/>
    <property type="match status" value="1"/>
</dbReference>
<evidence type="ECO:0000256" key="1">
    <source>
        <dbReference type="ARBA" id="ARBA00001946"/>
    </source>
</evidence>
<dbReference type="PROSITE" id="PS00181">
    <property type="entry name" value="GLNA_ATP"/>
    <property type="match status" value="1"/>
</dbReference>
<dbReference type="PANTHER" id="PTHR43785">
    <property type="entry name" value="GAMMA-GLUTAMYLPUTRESCINE SYNTHETASE"/>
    <property type="match status" value="1"/>
</dbReference>
<comment type="similarity">
    <text evidence="8 9">Belongs to the glutamine synthetase family.</text>
</comment>
<dbReference type="SMART" id="SM01230">
    <property type="entry name" value="Gln-synt_C"/>
    <property type="match status" value="1"/>
</dbReference>
<dbReference type="GO" id="GO:0006598">
    <property type="term" value="P:polyamine catabolic process"/>
    <property type="evidence" value="ECO:0007669"/>
    <property type="project" value="TreeGrafter"/>
</dbReference>
<accession>A0A562T2K3</accession>
<dbReference type="SUPFAM" id="SSF54368">
    <property type="entry name" value="Glutamine synthetase, N-terminal domain"/>
    <property type="match status" value="1"/>
</dbReference>
<dbReference type="GO" id="GO:0004356">
    <property type="term" value="F:glutamine synthetase activity"/>
    <property type="evidence" value="ECO:0007669"/>
    <property type="project" value="InterPro"/>
</dbReference>
<evidence type="ECO:0000256" key="4">
    <source>
        <dbReference type="ARBA" id="ARBA00022741"/>
    </source>
</evidence>
<dbReference type="InterPro" id="IPR027303">
    <property type="entry name" value="Gln_synth_gly_rich_site"/>
</dbReference>
<evidence type="ECO:0000256" key="3">
    <source>
        <dbReference type="ARBA" id="ARBA00022598"/>
    </source>
</evidence>
<feature type="domain" description="GS catalytic" evidence="11">
    <location>
        <begin position="160"/>
        <end position="490"/>
    </location>
</feature>
<keyword evidence="5" id="KW-0067">ATP-binding</keyword>
<dbReference type="Proteomes" id="UP000320593">
    <property type="component" value="Unassembled WGS sequence"/>
</dbReference>
<sequence>MKCANIMSARPEKKAKTRARLKGNILKQFKASMPHMTLEHPAEPGWKDSFEEFLVAHPDLDTLEVVLPDTNGVLRGKWLPGAALPKVFEQGVAFPYSLYGLDVWGREVEDTGLHLETGDKDGVCWPIPETLKIVPWTERKTAQVLLSMYDRDGEPFGIEPRHVLQAMVNKLADRGLAATCAFELEFYLFEESDGDWTEQPKPLFSTHLGPARQNMYALSDLEALMPVVDDLRIACDIQGIPADAAVSEAAPGQFELNLHHRNNAVHAADDVVLLRRLVQGVARKHELKASFMAKPYVEWPGNGMHVHVSMEDVSGNIFSCPDKGWERLGFAINGLLETMPEALLLFTSTFNGFRRMQPGSYAPTSLCWGFDNRSVALRVPASSPDAARVEHRIAGADANPYLALTGILAGMLEGLNSETPPPPPVAGNAYEKKQKRLTPWMDEAIDAFEASERMKEAVGPEMHKVLTEIKREELNEFGREISSLERQTYL</sequence>
<dbReference type="EMBL" id="VLLF01000004">
    <property type="protein sequence ID" value="TWI87508.1"/>
    <property type="molecule type" value="Genomic_DNA"/>
</dbReference>
<dbReference type="Pfam" id="PF00120">
    <property type="entry name" value="Gln-synt_C"/>
    <property type="match status" value="1"/>
</dbReference>
<dbReference type="InterPro" id="IPR036651">
    <property type="entry name" value="Gln_synt_N_sf"/>
</dbReference>
<comment type="cofactor">
    <cofactor evidence="1">
        <name>Mg(2+)</name>
        <dbReference type="ChEBI" id="CHEBI:18420"/>
    </cofactor>
</comment>
<name>A0A562T2K3_9HYPH</name>
<evidence type="ECO:0000313" key="12">
    <source>
        <dbReference type="EMBL" id="TWI87508.1"/>
    </source>
</evidence>